<feature type="transmembrane region" description="Helical" evidence="1">
    <location>
        <begin position="21"/>
        <end position="44"/>
    </location>
</feature>
<proteinExistence type="predicted"/>
<gene>
    <name evidence="2" type="ORF">ACFQJ7_10155</name>
</gene>
<keyword evidence="1" id="KW-0812">Transmembrane</keyword>
<name>A0ABD5XDD4_9EURY</name>
<reference evidence="2 3" key="1">
    <citation type="journal article" date="2014" name="Int. J. Syst. Evol. Microbiol.">
        <title>Complete genome sequence of Corynebacterium casei LMG S-19264T (=DSM 44701T), isolated from a smear-ripened cheese.</title>
        <authorList>
            <consortium name="US DOE Joint Genome Institute (JGI-PGF)"/>
            <person name="Walter F."/>
            <person name="Albersmeier A."/>
            <person name="Kalinowski J."/>
            <person name="Ruckert C."/>
        </authorList>
    </citation>
    <scope>NUCLEOTIDE SEQUENCE [LARGE SCALE GENOMIC DNA]</scope>
    <source>
        <strain evidence="2 3">CGMCC 4.7215</strain>
    </source>
</reference>
<organism evidence="2 3">
    <name type="scientific">Halovenus rubra</name>
    <dbReference type="NCBI Taxonomy" id="869890"/>
    <lineage>
        <taxon>Archaea</taxon>
        <taxon>Methanobacteriati</taxon>
        <taxon>Methanobacteriota</taxon>
        <taxon>Stenosarchaea group</taxon>
        <taxon>Halobacteria</taxon>
        <taxon>Halobacteriales</taxon>
        <taxon>Haloarculaceae</taxon>
        <taxon>Halovenus</taxon>
    </lineage>
</organism>
<sequence length="77" mass="8392">MVIDLVKNYVEGIVGRTLFNILLVLMILGVVAMLAGGTNALVALGIPRNIAGSFVTLLVISLCIYGMYWFATEMIDW</sequence>
<evidence type="ECO:0000256" key="1">
    <source>
        <dbReference type="SAM" id="Phobius"/>
    </source>
</evidence>
<evidence type="ECO:0000313" key="3">
    <source>
        <dbReference type="Proteomes" id="UP001596414"/>
    </source>
</evidence>
<keyword evidence="1" id="KW-1133">Transmembrane helix</keyword>
<evidence type="ECO:0000313" key="2">
    <source>
        <dbReference type="EMBL" id="MFC7126392.1"/>
    </source>
</evidence>
<dbReference type="AlphaFoldDB" id="A0ABD5XDD4"/>
<dbReference type="EMBL" id="JBHSZQ010000020">
    <property type="protein sequence ID" value="MFC7126392.1"/>
    <property type="molecule type" value="Genomic_DNA"/>
</dbReference>
<feature type="transmembrane region" description="Helical" evidence="1">
    <location>
        <begin position="50"/>
        <end position="71"/>
    </location>
</feature>
<keyword evidence="1" id="KW-0472">Membrane</keyword>
<comment type="caution">
    <text evidence="2">The sequence shown here is derived from an EMBL/GenBank/DDBJ whole genome shotgun (WGS) entry which is preliminary data.</text>
</comment>
<protein>
    <submittedName>
        <fullName evidence="2">Uncharacterized protein</fullName>
    </submittedName>
</protein>
<dbReference type="RefSeq" id="WP_267635946.1">
    <property type="nucleotide sequence ID" value="NZ_JAODIY010000001.1"/>
</dbReference>
<dbReference type="Proteomes" id="UP001596414">
    <property type="component" value="Unassembled WGS sequence"/>
</dbReference>
<accession>A0ABD5XDD4</accession>